<dbReference type="SMART" id="SM00088">
    <property type="entry name" value="PINT"/>
    <property type="match status" value="1"/>
</dbReference>
<evidence type="ECO:0000256" key="4">
    <source>
        <dbReference type="ARBA" id="ARBA00014881"/>
    </source>
</evidence>
<evidence type="ECO:0000259" key="8">
    <source>
        <dbReference type="PROSITE" id="PS50250"/>
    </source>
</evidence>
<keyword evidence="7" id="KW-0539">Nucleus</keyword>
<dbReference type="STRING" id="299467.A0A443SHY5"/>
<evidence type="ECO:0000256" key="6">
    <source>
        <dbReference type="ARBA" id="ARBA00022790"/>
    </source>
</evidence>
<dbReference type="GO" id="GO:0005829">
    <property type="term" value="C:cytosol"/>
    <property type="evidence" value="ECO:0007669"/>
    <property type="project" value="TreeGrafter"/>
</dbReference>
<evidence type="ECO:0000256" key="1">
    <source>
        <dbReference type="ARBA" id="ARBA00004123"/>
    </source>
</evidence>
<dbReference type="PANTHER" id="PTHR10855:SF2">
    <property type="entry name" value="COP9 SIGNALOSOME COMPLEX SUBUNIT 4"/>
    <property type="match status" value="1"/>
</dbReference>
<evidence type="ECO:0000256" key="5">
    <source>
        <dbReference type="ARBA" id="ARBA00022490"/>
    </source>
</evidence>
<dbReference type="PANTHER" id="PTHR10855">
    <property type="entry name" value="26S PROTEASOME NON-ATPASE REGULATORY SUBUNIT 12/COP9 SIGNALOSOME COMPLEX SUBUNIT 4"/>
    <property type="match status" value="1"/>
</dbReference>
<dbReference type="Pfam" id="PF22241">
    <property type="entry name" value="PSMD12-CSN4_N"/>
    <property type="match status" value="1"/>
</dbReference>
<keyword evidence="5" id="KW-0963">Cytoplasm</keyword>
<dbReference type="InterPro" id="IPR036390">
    <property type="entry name" value="WH_DNA-bd_sf"/>
</dbReference>
<gene>
    <name evidence="9" type="ORF">B4U80_05004</name>
</gene>
<dbReference type="EMBL" id="NCKV01002233">
    <property type="protein sequence ID" value="RWS27136.1"/>
    <property type="molecule type" value="Genomic_DNA"/>
</dbReference>
<keyword evidence="10" id="KW-1185">Reference proteome</keyword>
<feature type="domain" description="PCI" evidence="8">
    <location>
        <begin position="200"/>
        <end position="369"/>
    </location>
</feature>
<dbReference type="InterPro" id="IPR040134">
    <property type="entry name" value="PSMD12/CSN4"/>
</dbReference>
<evidence type="ECO:0000256" key="2">
    <source>
        <dbReference type="ARBA" id="ARBA00004496"/>
    </source>
</evidence>
<evidence type="ECO:0000256" key="7">
    <source>
        <dbReference type="ARBA" id="ARBA00023242"/>
    </source>
</evidence>
<dbReference type="VEuPathDB" id="VectorBase:LDEU004903"/>
<dbReference type="Pfam" id="PF18420">
    <property type="entry name" value="CSN4_RPN5_eIF3a"/>
    <property type="match status" value="1"/>
</dbReference>
<comment type="subcellular location">
    <subcellularLocation>
        <location evidence="2">Cytoplasm</location>
    </subcellularLocation>
    <subcellularLocation>
        <location evidence="1">Nucleus</location>
    </subcellularLocation>
</comment>
<name>A0A443SHY5_9ACAR</name>
<organism evidence="9 10">
    <name type="scientific">Leptotrombidium deliense</name>
    <dbReference type="NCBI Taxonomy" id="299467"/>
    <lineage>
        <taxon>Eukaryota</taxon>
        <taxon>Metazoa</taxon>
        <taxon>Ecdysozoa</taxon>
        <taxon>Arthropoda</taxon>
        <taxon>Chelicerata</taxon>
        <taxon>Arachnida</taxon>
        <taxon>Acari</taxon>
        <taxon>Acariformes</taxon>
        <taxon>Trombidiformes</taxon>
        <taxon>Prostigmata</taxon>
        <taxon>Anystina</taxon>
        <taxon>Parasitengona</taxon>
        <taxon>Trombiculoidea</taxon>
        <taxon>Trombiculidae</taxon>
        <taxon>Leptotrombidium</taxon>
    </lineage>
</organism>
<reference evidence="9 10" key="1">
    <citation type="journal article" date="2018" name="Gigascience">
        <title>Genomes of trombidid mites reveal novel predicted allergens and laterally-transferred genes associated with secondary metabolism.</title>
        <authorList>
            <person name="Dong X."/>
            <person name="Chaisiri K."/>
            <person name="Xia D."/>
            <person name="Armstrong S.D."/>
            <person name="Fang Y."/>
            <person name="Donnelly M.J."/>
            <person name="Kadowaki T."/>
            <person name="McGarry J.W."/>
            <person name="Darby A.C."/>
            <person name="Makepeace B.L."/>
        </authorList>
    </citation>
    <scope>NUCLEOTIDE SEQUENCE [LARGE SCALE GENOMIC DNA]</scope>
    <source>
        <strain evidence="9">UoL-UT</strain>
    </source>
</reference>
<dbReference type="InterPro" id="IPR000717">
    <property type="entry name" value="PCI_dom"/>
</dbReference>
<evidence type="ECO:0000256" key="3">
    <source>
        <dbReference type="ARBA" id="ARBA00010417"/>
    </source>
</evidence>
<dbReference type="Proteomes" id="UP000288716">
    <property type="component" value="Unassembled WGS sequence"/>
</dbReference>
<dbReference type="PROSITE" id="PS50250">
    <property type="entry name" value="PCI"/>
    <property type="match status" value="1"/>
</dbReference>
<comment type="similarity">
    <text evidence="3">Belongs to the CSN4 family.</text>
</comment>
<dbReference type="InterPro" id="IPR036388">
    <property type="entry name" value="WH-like_DNA-bd_sf"/>
</dbReference>
<evidence type="ECO:0000313" key="9">
    <source>
        <dbReference type="EMBL" id="RWS27136.1"/>
    </source>
</evidence>
<dbReference type="OrthoDB" id="295656at2759"/>
<keyword evidence="6" id="KW-0736">Signalosome</keyword>
<dbReference type="InterPro" id="IPR041406">
    <property type="entry name" value="CSN4_HTH"/>
</dbReference>
<sequence length="409" mass="46767">MSNVAVVVEKLKSITRLGGTPKEQTEKYKELMAEIIATDDETLKIELLKAYIESIVNENVSLVISRQLLTEAANLLNSLPHRVSLEVSNYALEKIQPRVVSFEEQASLIRQHLSSIHEENLNWKEAAAVLVGIPLETGQKQYSIDYKLETYLKIARLYLEDEDPVQAEAYINRASLLQAETTNEELQVYYKSCYARVLDYRRKFIEAAQRYNELSYKNIVAEDERMVALKNALICTVLASAGQQRSRMLATLFKDERCQQLPCYNILEKMYLDRVIKRSELEEFATLLRPHQKALTTDGSSILDRAVVEHNLLSASKLYNNITFEELGALLEISPQKAEKIASQMITEGRMIGFIDQIASIVHFETREVLPAFDKQIQGLCLKVNHVIESIVQKAPEWMEKTTEQQMSM</sequence>
<accession>A0A443SHY5</accession>
<proteinExistence type="inferred from homology"/>
<comment type="caution">
    <text evidence="9">The sequence shown here is derived from an EMBL/GenBank/DDBJ whole genome shotgun (WGS) entry which is preliminary data.</text>
</comment>
<dbReference type="Pfam" id="PF01399">
    <property type="entry name" value="PCI"/>
    <property type="match status" value="1"/>
</dbReference>
<dbReference type="InterPro" id="IPR054559">
    <property type="entry name" value="PSMD12-CSN4-like_N"/>
</dbReference>
<dbReference type="AlphaFoldDB" id="A0A443SHY5"/>
<dbReference type="GO" id="GO:0008180">
    <property type="term" value="C:COP9 signalosome"/>
    <property type="evidence" value="ECO:0007669"/>
    <property type="project" value="UniProtKB-KW"/>
</dbReference>
<protein>
    <recommendedName>
        <fullName evidence="4">COP9 signalosome complex subunit 4</fullName>
    </recommendedName>
</protein>
<evidence type="ECO:0000313" key="10">
    <source>
        <dbReference type="Proteomes" id="UP000288716"/>
    </source>
</evidence>
<dbReference type="Gene3D" id="1.10.10.10">
    <property type="entry name" value="Winged helix-like DNA-binding domain superfamily/Winged helix DNA-binding domain"/>
    <property type="match status" value="1"/>
</dbReference>
<dbReference type="FunFam" id="1.10.10.10:FF:000130">
    <property type="entry name" value="COP9 signalosome complex subunit 4"/>
    <property type="match status" value="1"/>
</dbReference>
<dbReference type="SUPFAM" id="SSF46785">
    <property type="entry name" value="Winged helix' DNA-binding domain"/>
    <property type="match status" value="1"/>
</dbReference>